<reference evidence="2" key="1">
    <citation type="journal article" date="2020" name="New Phytol.">
        <title>Comparative genomics reveals dynamic genome evolution in host specialist ectomycorrhizal fungi.</title>
        <authorList>
            <person name="Lofgren L.A."/>
            <person name="Nguyen N.H."/>
            <person name="Vilgalys R."/>
            <person name="Ruytinx J."/>
            <person name="Liao H.L."/>
            <person name="Branco S."/>
            <person name="Kuo A."/>
            <person name="LaButti K."/>
            <person name="Lipzen A."/>
            <person name="Andreopoulos W."/>
            <person name="Pangilinan J."/>
            <person name="Riley R."/>
            <person name="Hundley H."/>
            <person name="Na H."/>
            <person name="Barry K."/>
            <person name="Grigoriev I.V."/>
            <person name="Stajich J.E."/>
            <person name="Kennedy P.G."/>
        </authorList>
    </citation>
    <scope>NUCLEOTIDE SEQUENCE</scope>
    <source>
        <strain evidence="2">FC423</strain>
    </source>
</reference>
<sequence>MREKCEAWLKRRDAYPLADVEPSMNICSFLDCFTLNPAFEFTTSHRDGHTSTISNCVGSLLPMLSTWVTDDVQEVFYSALHAEQACQTELLSWPLPGPTCPRNIGLELVAIGKARESDSDLRDDTRASPSSKRCIPPPLTDEMCSYDHDIDNDREDSEAFEV</sequence>
<protein>
    <submittedName>
        <fullName evidence="2">Uncharacterized protein</fullName>
    </submittedName>
</protein>
<name>A0A9P7EUC8_9AGAM</name>
<dbReference type="EMBL" id="JABBWM010000110">
    <property type="protein sequence ID" value="KAG2089637.1"/>
    <property type="molecule type" value="Genomic_DNA"/>
</dbReference>
<feature type="region of interest" description="Disordered" evidence="1">
    <location>
        <begin position="117"/>
        <end position="162"/>
    </location>
</feature>
<dbReference type="Proteomes" id="UP000823399">
    <property type="component" value="Unassembled WGS sequence"/>
</dbReference>
<dbReference type="RefSeq" id="XP_041285976.1">
    <property type="nucleotide sequence ID" value="XM_041442483.1"/>
</dbReference>
<comment type="caution">
    <text evidence="2">The sequence shown here is derived from an EMBL/GenBank/DDBJ whole genome shotgun (WGS) entry which is preliminary data.</text>
</comment>
<dbReference type="GeneID" id="64704742"/>
<accession>A0A9P7EUC8</accession>
<organism evidence="2 3">
    <name type="scientific">Suillus discolor</name>
    <dbReference type="NCBI Taxonomy" id="1912936"/>
    <lineage>
        <taxon>Eukaryota</taxon>
        <taxon>Fungi</taxon>
        <taxon>Dikarya</taxon>
        <taxon>Basidiomycota</taxon>
        <taxon>Agaricomycotina</taxon>
        <taxon>Agaricomycetes</taxon>
        <taxon>Agaricomycetidae</taxon>
        <taxon>Boletales</taxon>
        <taxon>Suillineae</taxon>
        <taxon>Suillaceae</taxon>
        <taxon>Suillus</taxon>
    </lineage>
</organism>
<evidence type="ECO:0000256" key="1">
    <source>
        <dbReference type="SAM" id="MobiDB-lite"/>
    </source>
</evidence>
<evidence type="ECO:0000313" key="3">
    <source>
        <dbReference type="Proteomes" id="UP000823399"/>
    </source>
</evidence>
<gene>
    <name evidence="2" type="ORF">F5147DRAFT_780591</name>
</gene>
<proteinExistence type="predicted"/>
<dbReference type="OrthoDB" id="2684973at2759"/>
<feature type="compositionally biased region" description="Acidic residues" evidence="1">
    <location>
        <begin position="152"/>
        <end position="162"/>
    </location>
</feature>
<evidence type="ECO:0000313" key="2">
    <source>
        <dbReference type="EMBL" id="KAG2089637.1"/>
    </source>
</evidence>
<keyword evidence="3" id="KW-1185">Reference proteome</keyword>
<feature type="compositionally biased region" description="Basic and acidic residues" evidence="1">
    <location>
        <begin position="117"/>
        <end position="126"/>
    </location>
</feature>
<dbReference type="AlphaFoldDB" id="A0A9P7EUC8"/>